<organism evidence="9 12">
    <name type="scientific">Streptomyces radicis</name>
    <dbReference type="NCBI Taxonomy" id="1750517"/>
    <lineage>
        <taxon>Bacteria</taxon>
        <taxon>Bacillati</taxon>
        <taxon>Actinomycetota</taxon>
        <taxon>Actinomycetes</taxon>
        <taxon>Kitasatosporales</taxon>
        <taxon>Streptomycetaceae</taxon>
        <taxon>Streptomyces</taxon>
    </lineage>
</organism>
<keyword evidence="2 7" id="KW-0813">Transport</keyword>
<dbReference type="Proteomes" id="UP000268652">
    <property type="component" value="Unassembled WGS sequence"/>
</dbReference>
<dbReference type="PROSITE" id="PS50928">
    <property type="entry name" value="ABC_TM1"/>
    <property type="match status" value="1"/>
</dbReference>
<keyword evidence="6 7" id="KW-0472">Membrane</keyword>
<evidence type="ECO:0000256" key="2">
    <source>
        <dbReference type="ARBA" id="ARBA00022448"/>
    </source>
</evidence>
<evidence type="ECO:0000256" key="5">
    <source>
        <dbReference type="ARBA" id="ARBA00022989"/>
    </source>
</evidence>
<dbReference type="InterPro" id="IPR045621">
    <property type="entry name" value="BPD_transp_1_N"/>
</dbReference>
<feature type="transmembrane region" description="Helical" evidence="7">
    <location>
        <begin position="248"/>
        <end position="275"/>
    </location>
</feature>
<dbReference type="RefSeq" id="WP_120697949.1">
    <property type="nucleotide sequence ID" value="NZ_RBDY01000011.1"/>
</dbReference>
<dbReference type="EMBL" id="RBDY01000011">
    <property type="protein sequence ID" value="RKN21630.1"/>
    <property type="molecule type" value="Genomic_DNA"/>
</dbReference>
<evidence type="ECO:0000313" key="12">
    <source>
        <dbReference type="Proteomes" id="UP000275024"/>
    </source>
</evidence>
<proteinExistence type="inferred from homology"/>
<feature type="transmembrane region" description="Helical" evidence="7">
    <location>
        <begin position="295"/>
        <end position="321"/>
    </location>
</feature>
<dbReference type="Gene3D" id="1.10.3720.10">
    <property type="entry name" value="MetI-like"/>
    <property type="match status" value="1"/>
</dbReference>
<dbReference type="OrthoDB" id="3543764at2"/>
<evidence type="ECO:0000256" key="6">
    <source>
        <dbReference type="ARBA" id="ARBA00023136"/>
    </source>
</evidence>
<evidence type="ECO:0000259" key="8">
    <source>
        <dbReference type="PROSITE" id="PS50928"/>
    </source>
</evidence>
<feature type="transmembrane region" description="Helical" evidence="7">
    <location>
        <begin position="102"/>
        <end position="125"/>
    </location>
</feature>
<gene>
    <name evidence="10" type="ORF">D7318_17020</name>
    <name evidence="9" type="ORF">D7319_15445</name>
</gene>
<dbReference type="Proteomes" id="UP000275024">
    <property type="component" value="Unassembled WGS sequence"/>
</dbReference>
<dbReference type="InterPro" id="IPR035906">
    <property type="entry name" value="MetI-like_sf"/>
</dbReference>
<dbReference type="SUPFAM" id="SSF161098">
    <property type="entry name" value="MetI-like"/>
    <property type="match status" value="1"/>
</dbReference>
<comment type="similarity">
    <text evidence="7">Belongs to the binding-protein-dependent transport system permease family.</text>
</comment>
<dbReference type="PANTHER" id="PTHR30465:SF43">
    <property type="entry name" value="OLIGOPEPTIDE ABC TRANSPORTER, PERMEASE PROTEIN"/>
    <property type="match status" value="1"/>
</dbReference>
<evidence type="ECO:0000256" key="3">
    <source>
        <dbReference type="ARBA" id="ARBA00022475"/>
    </source>
</evidence>
<evidence type="ECO:0000313" key="11">
    <source>
        <dbReference type="Proteomes" id="UP000268652"/>
    </source>
</evidence>
<dbReference type="Pfam" id="PF19300">
    <property type="entry name" value="BPD_transp_1_N"/>
    <property type="match status" value="1"/>
</dbReference>
<dbReference type="Pfam" id="PF00528">
    <property type="entry name" value="BPD_transp_1"/>
    <property type="match status" value="1"/>
</dbReference>
<reference evidence="11 12" key="1">
    <citation type="submission" date="2018-09" db="EMBL/GenBank/DDBJ databases">
        <title>Streptomyces sp. nov. DS1-2, an endophytic actinomycete isolated from roots of Dendrobium scabrilingue.</title>
        <authorList>
            <person name="Kuncharoen N."/>
            <person name="Kudo T."/>
            <person name="Ohkuma M."/>
            <person name="Yuki M."/>
            <person name="Tanasupawat S."/>
        </authorList>
    </citation>
    <scope>NUCLEOTIDE SEQUENCE [LARGE SCALE GENOMIC DNA]</scope>
    <source>
        <strain evidence="9 12">AZ1-7</strain>
        <strain evidence="10 11">DS1-2</strain>
    </source>
</reference>
<dbReference type="PANTHER" id="PTHR30465">
    <property type="entry name" value="INNER MEMBRANE ABC TRANSPORTER"/>
    <property type="match status" value="1"/>
</dbReference>
<dbReference type="EMBL" id="RBDX01000011">
    <property type="protein sequence ID" value="RKN08334.1"/>
    <property type="molecule type" value="Genomic_DNA"/>
</dbReference>
<feature type="domain" description="ABC transmembrane type-1" evidence="8">
    <location>
        <begin position="102"/>
        <end position="314"/>
    </location>
</feature>
<feature type="transmembrane region" description="Helical" evidence="7">
    <location>
        <begin position="137"/>
        <end position="161"/>
    </location>
</feature>
<dbReference type="GO" id="GO:0055085">
    <property type="term" value="P:transmembrane transport"/>
    <property type="evidence" value="ECO:0007669"/>
    <property type="project" value="InterPro"/>
</dbReference>
<name>A0A3A9WFY5_9ACTN</name>
<dbReference type="CDD" id="cd06261">
    <property type="entry name" value="TM_PBP2"/>
    <property type="match status" value="1"/>
</dbReference>
<feature type="transmembrane region" description="Helical" evidence="7">
    <location>
        <begin position="195"/>
        <end position="214"/>
    </location>
</feature>
<sequence>MLSYVARRCLYMIPTLFGISVVAFAIIQLPPGDYLTTLVSRLENQGESVDRAQLESLRERYGLGDPLASQYVTWMSSILFHGDFGQSFEYSRPVADLVADRLPLTVVLAVTTLLTTWLLAFPIGLYSAVRQYSPGDYLATIVGFLGLAIPNFMIALLLMYLGQTVFGMSVGGLFSPEFEDAAWNLGKVIDLLGHLWVPVLVLATAGTAGLIRVLRANLLDELHRPYVVAARARGMPERKLLVRYPLRAALNPFVSTVGYVLPALVSGEVVVAQVLSLPTTGPLLLNALRSQDMYLASSVILIVSVLTVIGTLLSDVLLAWLDPRVRLDQG</sequence>
<evidence type="ECO:0000313" key="9">
    <source>
        <dbReference type="EMBL" id="RKN08334.1"/>
    </source>
</evidence>
<evidence type="ECO:0000256" key="4">
    <source>
        <dbReference type="ARBA" id="ARBA00022692"/>
    </source>
</evidence>
<feature type="transmembrane region" description="Helical" evidence="7">
    <location>
        <begin position="9"/>
        <end position="29"/>
    </location>
</feature>
<protein>
    <submittedName>
        <fullName evidence="9">ABC transporter permease</fullName>
    </submittedName>
</protein>
<dbReference type="AlphaFoldDB" id="A0A3A9WFY5"/>
<dbReference type="InterPro" id="IPR000515">
    <property type="entry name" value="MetI-like"/>
</dbReference>
<keyword evidence="3" id="KW-1003">Cell membrane</keyword>
<comment type="subcellular location">
    <subcellularLocation>
        <location evidence="1 7">Cell membrane</location>
        <topology evidence="1 7">Multi-pass membrane protein</topology>
    </subcellularLocation>
</comment>
<keyword evidence="11" id="KW-1185">Reference proteome</keyword>
<comment type="caution">
    <text evidence="9">The sequence shown here is derived from an EMBL/GenBank/DDBJ whole genome shotgun (WGS) entry which is preliminary data.</text>
</comment>
<accession>A0A3A9WFY5</accession>
<evidence type="ECO:0000256" key="1">
    <source>
        <dbReference type="ARBA" id="ARBA00004651"/>
    </source>
</evidence>
<keyword evidence="4 7" id="KW-0812">Transmembrane</keyword>
<keyword evidence="5 7" id="KW-1133">Transmembrane helix</keyword>
<evidence type="ECO:0000256" key="7">
    <source>
        <dbReference type="RuleBase" id="RU363032"/>
    </source>
</evidence>
<dbReference type="GO" id="GO:0005886">
    <property type="term" value="C:plasma membrane"/>
    <property type="evidence" value="ECO:0007669"/>
    <property type="project" value="UniProtKB-SubCell"/>
</dbReference>
<evidence type="ECO:0000313" key="10">
    <source>
        <dbReference type="EMBL" id="RKN21630.1"/>
    </source>
</evidence>